<feature type="region of interest" description="Disordered" evidence="4">
    <location>
        <begin position="104"/>
        <end position="128"/>
    </location>
</feature>
<evidence type="ECO:0000256" key="2">
    <source>
        <dbReference type="ARBA" id="ARBA00022729"/>
    </source>
</evidence>
<evidence type="ECO:0000256" key="4">
    <source>
        <dbReference type="SAM" id="MobiDB-lite"/>
    </source>
</evidence>
<feature type="chain" id="PRO_5032302224" evidence="5">
    <location>
        <begin position="21"/>
        <end position="253"/>
    </location>
</feature>
<feature type="compositionally biased region" description="Low complexity" evidence="4">
    <location>
        <begin position="29"/>
        <end position="57"/>
    </location>
</feature>
<dbReference type="RefSeq" id="WP_184483478.1">
    <property type="nucleotide sequence ID" value="NZ_JAAEDJ010000069.1"/>
</dbReference>
<proteinExistence type="inferred from homology"/>
<organism evidence="6 7">
    <name type="scientific">Neoroseomonas alkaliterrae</name>
    <dbReference type="NCBI Taxonomy" id="1452450"/>
    <lineage>
        <taxon>Bacteria</taxon>
        <taxon>Pseudomonadati</taxon>
        <taxon>Pseudomonadota</taxon>
        <taxon>Alphaproteobacteria</taxon>
        <taxon>Acetobacterales</taxon>
        <taxon>Acetobacteraceae</taxon>
        <taxon>Neoroseomonas</taxon>
    </lineage>
</organism>
<comment type="caution">
    <text evidence="6">The sequence shown here is derived from an EMBL/GenBank/DDBJ whole genome shotgun (WGS) entry which is preliminary data.</text>
</comment>
<gene>
    <name evidence="6" type="ORF">FHS88_001667</name>
</gene>
<dbReference type="Proteomes" id="UP000562254">
    <property type="component" value="Unassembled WGS sequence"/>
</dbReference>
<keyword evidence="7" id="KW-1185">Reference proteome</keyword>
<dbReference type="Pfam" id="PF03938">
    <property type="entry name" value="OmpH"/>
    <property type="match status" value="1"/>
</dbReference>
<dbReference type="PANTHER" id="PTHR35089">
    <property type="entry name" value="CHAPERONE PROTEIN SKP"/>
    <property type="match status" value="1"/>
</dbReference>
<evidence type="ECO:0000313" key="7">
    <source>
        <dbReference type="Proteomes" id="UP000562254"/>
    </source>
</evidence>
<keyword evidence="2 5" id="KW-0732">Signal</keyword>
<dbReference type="GO" id="GO:0005829">
    <property type="term" value="C:cytosol"/>
    <property type="evidence" value="ECO:0007669"/>
    <property type="project" value="TreeGrafter"/>
</dbReference>
<dbReference type="GO" id="GO:0051082">
    <property type="term" value="F:unfolded protein binding"/>
    <property type="evidence" value="ECO:0007669"/>
    <property type="project" value="InterPro"/>
</dbReference>
<dbReference type="Gene3D" id="3.30.910.20">
    <property type="entry name" value="Skp domain"/>
    <property type="match status" value="1"/>
</dbReference>
<dbReference type="InterPro" id="IPR024930">
    <property type="entry name" value="Skp_dom_sf"/>
</dbReference>
<accession>A0A840Y4I3</accession>
<feature type="region of interest" description="Disordered" evidence="4">
    <location>
        <begin position="29"/>
        <end position="70"/>
    </location>
</feature>
<reference evidence="6 7" key="1">
    <citation type="submission" date="2020-08" db="EMBL/GenBank/DDBJ databases">
        <title>Genomic Encyclopedia of Type Strains, Phase IV (KMG-IV): sequencing the most valuable type-strain genomes for metagenomic binning, comparative biology and taxonomic classification.</title>
        <authorList>
            <person name="Goeker M."/>
        </authorList>
    </citation>
    <scope>NUCLEOTIDE SEQUENCE [LARGE SCALE GENOMIC DNA]</scope>
    <source>
        <strain evidence="6 7">DSM 25895</strain>
    </source>
</reference>
<protein>
    <submittedName>
        <fullName evidence="6">Skp family chaperone for outer membrane proteins</fullName>
    </submittedName>
</protein>
<evidence type="ECO:0000313" key="6">
    <source>
        <dbReference type="EMBL" id="MBB5689542.1"/>
    </source>
</evidence>
<dbReference type="GO" id="GO:0050821">
    <property type="term" value="P:protein stabilization"/>
    <property type="evidence" value="ECO:0007669"/>
    <property type="project" value="TreeGrafter"/>
</dbReference>
<name>A0A840Y4I3_9PROT</name>
<dbReference type="SMART" id="SM00935">
    <property type="entry name" value="OmpH"/>
    <property type="match status" value="1"/>
</dbReference>
<dbReference type="PANTHER" id="PTHR35089:SF1">
    <property type="entry name" value="CHAPERONE PROTEIN SKP"/>
    <property type="match status" value="1"/>
</dbReference>
<dbReference type="AlphaFoldDB" id="A0A840Y4I3"/>
<evidence type="ECO:0000256" key="1">
    <source>
        <dbReference type="ARBA" id="ARBA00009091"/>
    </source>
</evidence>
<dbReference type="SUPFAM" id="SSF111384">
    <property type="entry name" value="OmpH-like"/>
    <property type="match status" value="1"/>
</dbReference>
<feature type="coiled-coil region" evidence="3">
    <location>
        <begin position="145"/>
        <end position="172"/>
    </location>
</feature>
<dbReference type="EMBL" id="JACIJE010000004">
    <property type="protein sequence ID" value="MBB5689542.1"/>
    <property type="molecule type" value="Genomic_DNA"/>
</dbReference>
<feature type="region of interest" description="Disordered" evidence="4">
    <location>
        <begin position="221"/>
        <end position="253"/>
    </location>
</feature>
<evidence type="ECO:0000256" key="5">
    <source>
        <dbReference type="SAM" id="SignalP"/>
    </source>
</evidence>
<dbReference type="InterPro" id="IPR005632">
    <property type="entry name" value="Chaperone_Skp"/>
</dbReference>
<sequence>MFRFVPAALAAALFAFPAMAQQGQWFVPGQGQQQGQQRPAQPRPAQAPAQRPAQPDQQPLPPGQSTPAPVIGIVDVPEIQRISTAFTQVREEVERRRAALNDDLQREQQRWRDEQQRLATERPGLTPEQLRARERDLQDRITDSQRALRDRAANIEQVAQAALREIEQALAVIIRQVATARNINIVLPRPLVIYNDPPFDLTQEIAVELNRVLPRLNLPAEAAQTPAPAQPRAQQQPQRQGGAQPQGQQQRRN</sequence>
<feature type="signal peptide" evidence="5">
    <location>
        <begin position="1"/>
        <end position="20"/>
    </location>
</feature>
<evidence type="ECO:0000256" key="3">
    <source>
        <dbReference type="SAM" id="Coils"/>
    </source>
</evidence>
<feature type="compositionally biased region" description="Basic and acidic residues" evidence="4">
    <location>
        <begin position="104"/>
        <end position="120"/>
    </location>
</feature>
<comment type="similarity">
    <text evidence="1">Belongs to the Skp family.</text>
</comment>
<keyword evidence="3" id="KW-0175">Coiled coil</keyword>